<evidence type="ECO:0000256" key="3">
    <source>
        <dbReference type="ARBA" id="ARBA00022827"/>
    </source>
</evidence>
<name>A0A7L5AMC9_9MICO</name>
<protein>
    <recommendedName>
        <fullName evidence="5">FAD/NAD(P)-binding domain-containing protein</fullName>
    </recommendedName>
</protein>
<keyword evidence="4" id="KW-0560">Oxidoreductase</keyword>
<evidence type="ECO:0000256" key="1">
    <source>
        <dbReference type="ARBA" id="ARBA00001974"/>
    </source>
</evidence>
<evidence type="ECO:0000313" key="6">
    <source>
        <dbReference type="EMBL" id="QHO69449.1"/>
    </source>
</evidence>
<evidence type="ECO:0000259" key="5">
    <source>
        <dbReference type="Pfam" id="PF07992"/>
    </source>
</evidence>
<evidence type="ECO:0000313" key="7">
    <source>
        <dbReference type="Proteomes" id="UP000464507"/>
    </source>
</evidence>
<reference evidence="6 7" key="1">
    <citation type="submission" date="2016-09" db="EMBL/GenBank/DDBJ databases">
        <title>Complete genome sequence of microbes from the polar regions.</title>
        <authorList>
            <person name="Liao L."/>
            <person name="Chen B."/>
        </authorList>
    </citation>
    <scope>NUCLEOTIDE SEQUENCE [LARGE SCALE GENOMIC DNA]</scope>
    <source>
        <strain evidence="6 7">ZS314</strain>
    </source>
</reference>
<dbReference type="SUPFAM" id="SSF51905">
    <property type="entry name" value="FAD/NAD(P)-binding domain"/>
    <property type="match status" value="1"/>
</dbReference>
<dbReference type="PRINTS" id="PR00368">
    <property type="entry name" value="FADPNR"/>
</dbReference>
<dbReference type="InterPro" id="IPR036188">
    <property type="entry name" value="FAD/NAD-bd_sf"/>
</dbReference>
<dbReference type="Proteomes" id="UP000464507">
    <property type="component" value="Chromosome"/>
</dbReference>
<keyword evidence="2" id="KW-0285">Flavoprotein</keyword>
<evidence type="ECO:0000256" key="4">
    <source>
        <dbReference type="ARBA" id="ARBA00023002"/>
    </source>
</evidence>
<proteinExistence type="predicted"/>
<organism evidence="6 7">
    <name type="scientific">Marisediminicola antarctica</name>
    <dbReference type="NCBI Taxonomy" id="674079"/>
    <lineage>
        <taxon>Bacteria</taxon>
        <taxon>Bacillati</taxon>
        <taxon>Actinomycetota</taxon>
        <taxon>Actinomycetes</taxon>
        <taxon>Micrococcales</taxon>
        <taxon>Microbacteriaceae</taxon>
        <taxon>Marisediminicola</taxon>
    </lineage>
</organism>
<dbReference type="AlphaFoldDB" id="A0A7L5AMC9"/>
<dbReference type="Gene3D" id="3.50.50.60">
    <property type="entry name" value="FAD/NAD(P)-binding domain"/>
    <property type="match status" value="2"/>
</dbReference>
<sequence length="417" mass="43923">MIVVAGGSLGGLRTVEQLRAHGYTGSMRIVGDERHLPCNRPPSSKGVLSSTASLSETLPESTFRQRTSTADAQRSLGTKTFCSNLADRVVELDKGETVAHHGLVVATGLFARRLDTCTPAAGRFVIRTIDDSLVLRARLRPGIRAVIVGAGFIGCEIAAAATALGCQVTIVEGSSGPMENSIGRKLSDTMKPLMEDYGGEFRTGRVVGLLTALDQRCVGFTLDDGSQLAADVVVESIGSLPNVEWLDGNNLDLTDGGLCDDSMRVRGATRAVAVGDIARFPDQVLGGDARRVEHWATAGDTAKIAAATLVADLAGQASPAAVTPTPSFWTELCEVRLVGVGSPGAATSVRELEGDLGHPARGVALGYFREELLAAVVTVTLPSNRQLHYRGLVATARELASNLPAFQPNPTRKREDQ</sequence>
<dbReference type="InterPro" id="IPR050446">
    <property type="entry name" value="FAD-oxidoreductase/Apoptosis"/>
</dbReference>
<comment type="cofactor">
    <cofactor evidence="1">
        <name>FAD</name>
        <dbReference type="ChEBI" id="CHEBI:57692"/>
    </cofactor>
</comment>
<keyword evidence="3" id="KW-0274">FAD</keyword>
<dbReference type="EMBL" id="CP017146">
    <property type="protein sequence ID" value="QHO69449.1"/>
    <property type="molecule type" value="Genomic_DNA"/>
</dbReference>
<dbReference type="PANTHER" id="PTHR43557:SF2">
    <property type="entry name" value="RIESKE DOMAIN-CONTAINING PROTEIN-RELATED"/>
    <property type="match status" value="1"/>
</dbReference>
<evidence type="ECO:0000256" key="2">
    <source>
        <dbReference type="ARBA" id="ARBA00022630"/>
    </source>
</evidence>
<accession>A0A7L5AMC9</accession>
<dbReference type="KEGG" id="mant:BHD05_07130"/>
<gene>
    <name evidence="6" type="ORF">BHD05_07130</name>
</gene>
<dbReference type="GO" id="GO:0005737">
    <property type="term" value="C:cytoplasm"/>
    <property type="evidence" value="ECO:0007669"/>
    <property type="project" value="TreeGrafter"/>
</dbReference>
<keyword evidence="7" id="KW-1185">Reference proteome</keyword>
<dbReference type="PRINTS" id="PR00411">
    <property type="entry name" value="PNDRDTASEI"/>
</dbReference>
<dbReference type="Pfam" id="PF07992">
    <property type="entry name" value="Pyr_redox_2"/>
    <property type="match status" value="1"/>
</dbReference>
<feature type="domain" description="FAD/NAD(P)-binding" evidence="5">
    <location>
        <begin position="2"/>
        <end position="301"/>
    </location>
</feature>
<dbReference type="PANTHER" id="PTHR43557">
    <property type="entry name" value="APOPTOSIS-INDUCING FACTOR 1"/>
    <property type="match status" value="1"/>
</dbReference>
<dbReference type="InterPro" id="IPR023753">
    <property type="entry name" value="FAD/NAD-binding_dom"/>
</dbReference>
<dbReference type="GO" id="GO:0016651">
    <property type="term" value="F:oxidoreductase activity, acting on NAD(P)H"/>
    <property type="evidence" value="ECO:0007669"/>
    <property type="project" value="TreeGrafter"/>
</dbReference>